<dbReference type="SUPFAM" id="SSF50156">
    <property type="entry name" value="PDZ domain-like"/>
    <property type="match status" value="1"/>
</dbReference>
<dbReference type="Pfam" id="PF17820">
    <property type="entry name" value="PDZ_6"/>
    <property type="match status" value="1"/>
</dbReference>
<keyword evidence="7 11" id="KW-0862">Zinc</keyword>
<dbReference type="Pfam" id="PF02163">
    <property type="entry name" value="Peptidase_M50"/>
    <property type="match status" value="1"/>
</dbReference>
<keyword evidence="10 11" id="KW-0472">Membrane</keyword>
<dbReference type="CDD" id="cd23081">
    <property type="entry name" value="cpPDZ_EcRseP-like"/>
    <property type="match status" value="1"/>
</dbReference>
<feature type="transmembrane region" description="Helical" evidence="11">
    <location>
        <begin position="397"/>
        <end position="416"/>
    </location>
</feature>
<dbReference type="GO" id="GO:0004222">
    <property type="term" value="F:metalloendopeptidase activity"/>
    <property type="evidence" value="ECO:0007669"/>
    <property type="project" value="InterPro"/>
</dbReference>
<dbReference type="GO" id="GO:0006508">
    <property type="term" value="P:proteolysis"/>
    <property type="evidence" value="ECO:0007669"/>
    <property type="project" value="UniProtKB-KW"/>
</dbReference>
<keyword evidence="4 13" id="KW-0645">Protease</keyword>
<evidence type="ECO:0000256" key="8">
    <source>
        <dbReference type="ARBA" id="ARBA00022989"/>
    </source>
</evidence>
<evidence type="ECO:0000256" key="10">
    <source>
        <dbReference type="ARBA" id="ARBA00023136"/>
    </source>
</evidence>
<dbReference type="PANTHER" id="PTHR42837">
    <property type="entry name" value="REGULATOR OF SIGMA-E PROTEASE RSEP"/>
    <property type="match status" value="1"/>
</dbReference>
<comment type="caution">
    <text evidence="13">The sequence shown here is derived from an EMBL/GenBank/DDBJ whole genome shotgun (WGS) entry which is preliminary data.</text>
</comment>
<sequence length="425" mass="47125">MDTVIAFIIIFGALVFFHELGHFVFAKRAGILCREFAIGFGPKVFSHKKGETVYTIRLLPIGGFVRMAGEDPEMVEIKPGYRVGLILDSDERVSKIILNNKDKYPDARPIEVEYADIEHDLVIRGYAEGEEEERLVSYPINKDALLVEDGVETLIAPYDRQFASKTLGQRTMAIFAGPMMNFILAFVVFVLIGLLQGMPTNEPELGRLTPDGAAKESGLLEGDQVQSINGAEISSWNDVVEIIQQSPGKELDFILSRDGEELEIPVTPEAREVEGEKGKETIGIIGVYSPMEKSPLKAIAYGAEETYTWTKEIFVMLGKLVTGQFSIDALSGPVGIYVSTDTVAKSGIYYLMKWAGILSINLGIMNLLPIPALDGGRLMFFAVEALRGKPIDRNKEGMVHFIGFALLMLLMLVVTWNDIQRFFLQ</sequence>
<protein>
    <recommendedName>
        <fullName evidence="11">Zinc metalloprotease</fullName>
        <ecNumber evidence="11">3.4.24.-</ecNumber>
    </recommendedName>
</protein>
<evidence type="ECO:0000313" key="13">
    <source>
        <dbReference type="EMBL" id="TYS46665.1"/>
    </source>
</evidence>
<accession>A0A5D4R5M1</accession>
<dbReference type="GO" id="GO:0016020">
    <property type="term" value="C:membrane"/>
    <property type="evidence" value="ECO:0007669"/>
    <property type="project" value="UniProtKB-SubCell"/>
</dbReference>
<keyword evidence="6 11" id="KW-0378">Hydrolase</keyword>
<dbReference type="Proteomes" id="UP000322139">
    <property type="component" value="Unassembled WGS sequence"/>
</dbReference>
<comment type="subcellular location">
    <subcellularLocation>
        <location evidence="2">Membrane</location>
        <topology evidence="2">Multi-pass membrane protein</topology>
    </subcellularLocation>
</comment>
<keyword evidence="5 11" id="KW-0812">Transmembrane</keyword>
<keyword evidence="11" id="KW-0479">Metal-binding</keyword>
<comment type="similarity">
    <text evidence="3 11">Belongs to the peptidase M50B family.</text>
</comment>
<evidence type="ECO:0000259" key="12">
    <source>
        <dbReference type="SMART" id="SM00228"/>
    </source>
</evidence>
<reference evidence="13 14" key="1">
    <citation type="submission" date="2019-08" db="EMBL/GenBank/DDBJ databases">
        <title>Bacillus genomes from the desert of Cuatro Cienegas, Coahuila.</title>
        <authorList>
            <person name="Olmedo-Alvarez G."/>
        </authorList>
    </citation>
    <scope>NUCLEOTIDE SEQUENCE [LARGE SCALE GENOMIC DNA]</scope>
    <source>
        <strain evidence="13 14">CH446_14T</strain>
    </source>
</reference>
<dbReference type="InterPro" id="IPR008915">
    <property type="entry name" value="Peptidase_M50"/>
</dbReference>
<dbReference type="NCBIfam" id="TIGR00054">
    <property type="entry name" value="RIP metalloprotease RseP"/>
    <property type="match status" value="1"/>
</dbReference>
<name>A0A5D4R5M1_9BACI</name>
<dbReference type="SMART" id="SM00228">
    <property type="entry name" value="PDZ"/>
    <property type="match status" value="1"/>
</dbReference>
<dbReference type="GO" id="GO:0046872">
    <property type="term" value="F:metal ion binding"/>
    <property type="evidence" value="ECO:0007669"/>
    <property type="project" value="UniProtKB-KW"/>
</dbReference>
<dbReference type="Gene3D" id="2.30.42.10">
    <property type="match status" value="1"/>
</dbReference>
<dbReference type="InterPro" id="IPR041489">
    <property type="entry name" value="PDZ_6"/>
</dbReference>
<organism evidence="13 14">
    <name type="scientific">Bacillus infantis</name>
    <dbReference type="NCBI Taxonomy" id="324767"/>
    <lineage>
        <taxon>Bacteria</taxon>
        <taxon>Bacillati</taxon>
        <taxon>Bacillota</taxon>
        <taxon>Bacilli</taxon>
        <taxon>Bacillales</taxon>
        <taxon>Bacillaceae</taxon>
        <taxon>Bacillus</taxon>
    </lineage>
</organism>
<keyword evidence="9 11" id="KW-0482">Metalloprotease</keyword>
<proteinExistence type="inferred from homology"/>
<evidence type="ECO:0000256" key="9">
    <source>
        <dbReference type="ARBA" id="ARBA00023049"/>
    </source>
</evidence>
<feature type="transmembrane region" description="Helical" evidence="11">
    <location>
        <begin position="6"/>
        <end position="25"/>
    </location>
</feature>
<dbReference type="InterPro" id="IPR001478">
    <property type="entry name" value="PDZ"/>
</dbReference>
<feature type="transmembrane region" description="Helical" evidence="11">
    <location>
        <begin position="172"/>
        <end position="195"/>
    </location>
</feature>
<evidence type="ECO:0000256" key="5">
    <source>
        <dbReference type="ARBA" id="ARBA00022692"/>
    </source>
</evidence>
<dbReference type="InterPro" id="IPR036034">
    <property type="entry name" value="PDZ_sf"/>
</dbReference>
<dbReference type="EMBL" id="VTER01000007">
    <property type="protein sequence ID" value="TYS46665.1"/>
    <property type="molecule type" value="Genomic_DNA"/>
</dbReference>
<dbReference type="EC" id="3.4.24.-" evidence="11"/>
<dbReference type="PANTHER" id="PTHR42837:SF2">
    <property type="entry name" value="MEMBRANE METALLOPROTEASE ARASP2, CHLOROPLASTIC-RELATED"/>
    <property type="match status" value="1"/>
</dbReference>
<evidence type="ECO:0000256" key="7">
    <source>
        <dbReference type="ARBA" id="ARBA00022833"/>
    </source>
</evidence>
<feature type="domain" description="PDZ" evidence="12">
    <location>
        <begin position="185"/>
        <end position="259"/>
    </location>
</feature>
<evidence type="ECO:0000256" key="6">
    <source>
        <dbReference type="ARBA" id="ARBA00022801"/>
    </source>
</evidence>
<dbReference type="AlphaFoldDB" id="A0A5D4R5M1"/>
<evidence type="ECO:0000313" key="14">
    <source>
        <dbReference type="Proteomes" id="UP000322139"/>
    </source>
</evidence>
<evidence type="ECO:0000256" key="4">
    <source>
        <dbReference type="ARBA" id="ARBA00022670"/>
    </source>
</evidence>
<evidence type="ECO:0000256" key="2">
    <source>
        <dbReference type="ARBA" id="ARBA00004141"/>
    </source>
</evidence>
<evidence type="ECO:0000256" key="1">
    <source>
        <dbReference type="ARBA" id="ARBA00001947"/>
    </source>
</evidence>
<keyword evidence="8 11" id="KW-1133">Transmembrane helix</keyword>
<comment type="cofactor">
    <cofactor evidence="1 11">
        <name>Zn(2+)</name>
        <dbReference type="ChEBI" id="CHEBI:29105"/>
    </cofactor>
</comment>
<gene>
    <name evidence="13" type="primary">rseP</name>
    <name evidence="13" type="ORF">FZD51_14400</name>
</gene>
<dbReference type="CDD" id="cd06163">
    <property type="entry name" value="S2P-M50_PDZ_RseP-like"/>
    <property type="match status" value="1"/>
</dbReference>
<dbReference type="RefSeq" id="WP_148975426.1">
    <property type="nucleotide sequence ID" value="NZ_JBNIKT010000009.1"/>
</dbReference>
<evidence type="ECO:0000256" key="3">
    <source>
        <dbReference type="ARBA" id="ARBA00007931"/>
    </source>
</evidence>
<dbReference type="InterPro" id="IPR004387">
    <property type="entry name" value="Pept_M50_Zn"/>
</dbReference>
<evidence type="ECO:0000256" key="11">
    <source>
        <dbReference type="RuleBase" id="RU362031"/>
    </source>
</evidence>
<feature type="transmembrane region" description="Helical" evidence="11">
    <location>
        <begin position="348"/>
        <end position="368"/>
    </location>
</feature>